<keyword evidence="10" id="KW-1185">Reference proteome</keyword>
<dbReference type="PANTHER" id="PTHR24390:SF244">
    <property type="entry name" value="LD33778P-RELATED"/>
    <property type="match status" value="1"/>
</dbReference>
<evidence type="ECO:0000259" key="8">
    <source>
        <dbReference type="PROSITE" id="PS50157"/>
    </source>
</evidence>
<dbReference type="EMBL" id="JAHIBW010000031">
    <property type="protein sequence ID" value="KAG7295372.1"/>
    <property type="molecule type" value="Genomic_DNA"/>
</dbReference>
<dbReference type="PANTHER" id="PTHR24390">
    <property type="entry name" value="ZINC FINGER PROTEIN"/>
    <property type="match status" value="1"/>
</dbReference>
<feature type="domain" description="C2H2-type" evidence="8">
    <location>
        <begin position="366"/>
        <end position="393"/>
    </location>
</feature>
<dbReference type="PROSITE" id="PS50157">
    <property type="entry name" value="ZINC_FINGER_C2H2_2"/>
    <property type="match status" value="7"/>
</dbReference>
<feature type="domain" description="C2H2-type" evidence="8">
    <location>
        <begin position="437"/>
        <end position="466"/>
    </location>
</feature>
<feature type="domain" description="C2H2-type" evidence="8">
    <location>
        <begin position="559"/>
        <end position="587"/>
    </location>
</feature>
<dbReference type="Pfam" id="PF00096">
    <property type="entry name" value="zf-C2H2"/>
    <property type="match status" value="1"/>
</dbReference>
<reference evidence="9 10" key="1">
    <citation type="submission" date="2021-06" db="EMBL/GenBank/DDBJ databases">
        <title>A haploid diamondback moth (Plutella xylostella L.) genome assembly resolves 31 chromosomes and identifies a diamide resistance mutation.</title>
        <authorList>
            <person name="Ward C.M."/>
            <person name="Perry K.D."/>
            <person name="Baker G."/>
            <person name="Powis K."/>
            <person name="Heckel D.G."/>
            <person name="Baxter S.W."/>
        </authorList>
    </citation>
    <scope>NUCLEOTIDE SEQUENCE [LARGE SCALE GENOMIC DNA]</scope>
    <source>
        <strain evidence="9 10">LV</strain>
        <tissue evidence="9">Single pupa</tissue>
    </source>
</reference>
<dbReference type="InterPro" id="IPR013087">
    <property type="entry name" value="Znf_C2H2_type"/>
</dbReference>
<evidence type="ECO:0000256" key="1">
    <source>
        <dbReference type="ARBA" id="ARBA00004123"/>
    </source>
</evidence>
<keyword evidence="4 7" id="KW-0863">Zinc-finger</keyword>
<dbReference type="SMART" id="SM00355">
    <property type="entry name" value="ZnF_C2H2"/>
    <property type="match status" value="11"/>
</dbReference>
<evidence type="ECO:0000256" key="6">
    <source>
        <dbReference type="ARBA" id="ARBA00023242"/>
    </source>
</evidence>
<evidence type="ECO:0000256" key="5">
    <source>
        <dbReference type="ARBA" id="ARBA00022833"/>
    </source>
</evidence>
<keyword evidence="2" id="KW-0479">Metal-binding</keyword>
<feature type="domain" description="C2H2-type" evidence="8">
    <location>
        <begin position="284"/>
        <end position="311"/>
    </location>
</feature>
<accession>A0ABQ7PQW2</accession>
<organism evidence="9 10">
    <name type="scientific">Plutella xylostella</name>
    <name type="common">Diamondback moth</name>
    <name type="synonym">Plutella maculipennis</name>
    <dbReference type="NCBI Taxonomy" id="51655"/>
    <lineage>
        <taxon>Eukaryota</taxon>
        <taxon>Metazoa</taxon>
        <taxon>Ecdysozoa</taxon>
        <taxon>Arthropoda</taxon>
        <taxon>Hexapoda</taxon>
        <taxon>Insecta</taxon>
        <taxon>Pterygota</taxon>
        <taxon>Neoptera</taxon>
        <taxon>Endopterygota</taxon>
        <taxon>Lepidoptera</taxon>
        <taxon>Glossata</taxon>
        <taxon>Ditrysia</taxon>
        <taxon>Yponomeutoidea</taxon>
        <taxon>Plutellidae</taxon>
        <taxon>Plutella</taxon>
    </lineage>
</organism>
<keyword evidence="6" id="KW-0539">Nucleus</keyword>
<name>A0ABQ7PQW2_PLUXY</name>
<evidence type="ECO:0000256" key="7">
    <source>
        <dbReference type="PROSITE-ProRule" id="PRU00042"/>
    </source>
</evidence>
<evidence type="ECO:0000256" key="4">
    <source>
        <dbReference type="ARBA" id="ARBA00022771"/>
    </source>
</evidence>
<gene>
    <name evidence="9" type="ORF">JYU34_022421</name>
</gene>
<comment type="caution">
    <text evidence="9">The sequence shown here is derived from an EMBL/GenBank/DDBJ whole genome shotgun (WGS) entry which is preliminary data.</text>
</comment>
<evidence type="ECO:0000313" key="9">
    <source>
        <dbReference type="EMBL" id="KAG7295372.1"/>
    </source>
</evidence>
<dbReference type="Gene3D" id="3.30.160.60">
    <property type="entry name" value="Classic Zinc Finger"/>
    <property type="match status" value="6"/>
</dbReference>
<dbReference type="SUPFAM" id="SSF57667">
    <property type="entry name" value="beta-beta-alpha zinc fingers"/>
    <property type="match status" value="5"/>
</dbReference>
<evidence type="ECO:0000313" key="10">
    <source>
        <dbReference type="Proteomes" id="UP000823941"/>
    </source>
</evidence>
<keyword evidence="3" id="KW-0677">Repeat</keyword>
<dbReference type="Pfam" id="PF12874">
    <property type="entry name" value="zf-met"/>
    <property type="match status" value="1"/>
</dbReference>
<sequence>MAKFIEFSGLKREQFQVKSNLKNVLHCTKFCAFCLENSNLLFELSDYSRFDKDIRFCKLEQMVLDIFGIQMTDDLPSKYVCACCKENIEQSYMFIRKAKNTSIVLKDYLDQIDQHLTEVFGLIKDNLNFANTVIVLQDYSEANIDSDSSKEVCTNTDDKCSMLLDNQLTENTTENIDDQGYVDEENYSTKPSWIELESDSEVLDAPLIQHTDKKSHRMKTEITCTECVSQPCVHEKYLYKLKVKNQFDNTRSTFVKCGDCDYVCNTKVGLLAHVNKIHLNHSPYLCDICGESFHSKITHYLHMRKHPQQVNTCQYCDVKIVDKDSYAEHVNMCRSIERLYKCNTCPASFDDLDKCAKHIDNHSKLFTCKICSKTFTNETIFRKHRMAHAKAKPQGTVNSIHHIRQKPERMCSICSEKFYTLPELKQHITQHGPDEKHVCHICDKTFDTHKQFSKHIKSYTHLRKADPNVRFNFQCQECDFTSQTNRDMEHHVNITHFKSKPYVCDVCSKAFTTQNTLTAHLGIHTGVKRHQCEICEAKYSSATGLKKHVYRQHSGKMPNACDMCEKAFVYQSELDLHKLRRHSERTIPCPLCHGKFHALSNVRSHVMAVHAKGRTLREMIEQDGVDCEKELFEVMRDRRLNVIET</sequence>
<proteinExistence type="predicted"/>
<keyword evidence="5" id="KW-0862">Zinc</keyword>
<evidence type="ECO:0000256" key="2">
    <source>
        <dbReference type="ARBA" id="ARBA00022723"/>
    </source>
</evidence>
<dbReference type="PROSITE" id="PS00028">
    <property type="entry name" value="ZINC_FINGER_C2H2_1"/>
    <property type="match status" value="9"/>
</dbReference>
<feature type="domain" description="C2H2-type" evidence="8">
    <location>
        <begin position="530"/>
        <end position="558"/>
    </location>
</feature>
<protein>
    <recommendedName>
        <fullName evidence="8">C2H2-type domain-containing protein</fullName>
    </recommendedName>
</protein>
<feature type="domain" description="C2H2-type" evidence="8">
    <location>
        <begin position="473"/>
        <end position="501"/>
    </location>
</feature>
<comment type="subcellular location">
    <subcellularLocation>
        <location evidence="1">Nucleus</location>
    </subcellularLocation>
</comment>
<evidence type="ECO:0000256" key="3">
    <source>
        <dbReference type="ARBA" id="ARBA00022737"/>
    </source>
</evidence>
<dbReference type="Proteomes" id="UP000823941">
    <property type="component" value="Chromosome 31"/>
</dbReference>
<dbReference type="InterPro" id="IPR036236">
    <property type="entry name" value="Znf_C2H2_sf"/>
</dbReference>
<feature type="domain" description="C2H2-type" evidence="8">
    <location>
        <begin position="502"/>
        <end position="529"/>
    </location>
</feature>